<evidence type="ECO:0000313" key="8">
    <source>
        <dbReference type="Proteomes" id="UP000561459"/>
    </source>
</evidence>
<keyword evidence="8" id="KW-1185">Reference proteome</keyword>
<keyword evidence="4" id="KW-0460">Magnesium</keyword>
<dbReference type="SUPFAM" id="SSF53067">
    <property type="entry name" value="Actin-like ATPase domain"/>
    <property type="match status" value="1"/>
</dbReference>
<dbReference type="Pfam" id="PF00480">
    <property type="entry name" value="ROK"/>
    <property type="match status" value="1"/>
</dbReference>
<organism evidence="7 8">
    <name type="scientific">Novosphingobium fluoreni</name>
    <dbReference type="NCBI Taxonomy" id="1391222"/>
    <lineage>
        <taxon>Bacteria</taxon>
        <taxon>Pseudomonadati</taxon>
        <taxon>Pseudomonadota</taxon>
        <taxon>Alphaproteobacteria</taxon>
        <taxon>Sphingomonadales</taxon>
        <taxon>Sphingomonadaceae</taxon>
        <taxon>Novosphingobium</taxon>
    </lineage>
</organism>
<dbReference type="GO" id="GO:0046872">
    <property type="term" value="F:metal ion binding"/>
    <property type="evidence" value="ECO:0007669"/>
    <property type="project" value="UniProtKB-KW"/>
</dbReference>
<keyword evidence="2" id="KW-0479">Metal-binding</keyword>
<gene>
    <name evidence="7" type="ORF">GGR39_000079</name>
</gene>
<dbReference type="Gene3D" id="3.30.420.40">
    <property type="match status" value="2"/>
</dbReference>
<evidence type="ECO:0000256" key="3">
    <source>
        <dbReference type="ARBA" id="ARBA00022833"/>
    </source>
</evidence>
<name>A0A7W6BXV6_9SPHN</name>
<dbReference type="GO" id="GO:0008865">
    <property type="term" value="F:fructokinase activity"/>
    <property type="evidence" value="ECO:0007669"/>
    <property type="project" value="UniProtKB-EC"/>
</dbReference>
<dbReference type="Proteomes" id="UP000561459">
    <property type="component" value="Unassembled WGS sequence"/>
</dbReference>
<evidence type="ECO:0000256" key="4">
    <source>
        <dbReference type="ARBA" id="ARBA00022842"/>
    </source>
</evidence>
<dbReference type="PANTHER" id="PTHR42742">
    <property type="entry name" value="TRANSCRIPTIONAL REPRESSOR MPRA"/>
    <property type="match status" value="1"/>
</dbReference>
<keyword evidence="3" id="KW-0862">Zinc</keyword>
<comment type="catalytic activity">
    <reaction evidence="6">
        <text>D-fructose + ATP = D-fructose 6-phosphate + ADP + H(+)</text>
        <dbReference type="Rhea" id="RHEA:16125"/>
        <dbReference type="ChEBI" id="CHEBI:15378"/>
        <dbReference type="ChEBI" id="CHEBI:30616"/>
        <dbReference type="ChEBI" id="CHEBI:37721"/>
        <dbReference type="ChEBI" id="CHEBI:61527"/>
        <dbReference type="ChEBI" id="CHEBI:456216"/>
        <dbReference type="EC" id="2.7.1.4"/>
    </reaction>
</comment>
<dbReference type="RefSeq" id="WP_183615412.1">
    <property type="nucleotide sequence ID" value="NZ_JACIDY010000001.1"/>
</dbReference>
<keyword evidence="7" id="KW-0808">Transferase</keyword>
<dbReference type="PANTHER" id="PTHR42742:SF3">
    <property type="entry name" value="FRUCTOKINASE"/>
    <property type="match status" value="1"/>
</dbReference>
<dbReference type="CDD" id="cd24067">
    <property type="entry name" value="ASKHA_NBD_ROK_BsFRK-like"/>
    <property type="match status" value="1"/>
</dbReference>
<accession>A0A7W6BXV6</accession>
<evidence type="ECO:0000313" key="7">
    <source>
        <dbReference type="EMBL" id="MBB3938450.1"/>
    </source>
</evidence>
<evidence type="ECO:0000256" key="6">
    <source>
        <dbReference type="ARBA" id="ARBA00048451"/>
    </source>
</evidence>
<dbReference type="AlphaFoldDB" id="A0A7W6BXV6"/>
<comment type="cofactor">
    <cofactor evidence="1">
        <name>Mg(2+)</name>
        <dbReference type="ChEBI" id="CHEBI:18420"/>
    </cofactor>
</comment>
<dbReference type="InterPro" id="IPR000600">
    <property type="entry name" value="ROK"/>
</dbReference>
<dbReference type="EMBL" id="JACIDY010000001">
    <property type="protein sequence ID" value="MBB3938450.1"/>
    <property type="molecule type" value="Genomic_DNA"/>
</dbReference>
<proteinExistence type="predicted"/>
<comment type="caution">
    <text evidence="7">The sequence shown here is derived from an EMBL/GenBank/DDBJ whole genome shotgun (WGS) entry which is preliminary data.</text>
</comment>
<dbReference type="PROSITE" id="PS01125">
    <property type="entry name" value="ROK"/>
    <property type="match status" value="1"/>
</dbReference>
<evidence type="ECO:0000256" key="1">
    <source>
        <dbReference type="ARBA" id="ARBA00001946"/>
    </source>
</evidence>
<protein>
    <recommendedName>
        <fullName evidence="5">fructokinase</fullName>
        <ecNumber evidence="5">2.7.1.4</ecNumber>
    </recommendedName>
</protein>
<dbReference type="EC" id="2.7.1.4" evidence="5"/>
<dbReference type="InterPro" id="IPR051804">
    <property type="entry name" value="Carb_Metab_Reg_Kinase/Isom"/>
</dbReference>
<dbReference type="InterPro" id="IPR043129">
    <property type="entry name" value="ATPase_NBD"/>
</dbReference>
<dbReference type="InterPro" id="IPR049874">
    <property type="entry name" value="ROK_cs"/>
</dbReference>
<evidence type="ECO:0000256" key="2">
    <source>
        <dbReference type="ARBA" id="ARBA00022723"/>
    </source>
</evidence>
<keyword evidence="7" id="KW-0418">Kinase</keyword>
<reference evidence="7 8" key="1">
    <citation type="submission" date="2020-08" db="EMBL/GenBank/DDBJ databases">
        <title>Genomic Encyclopedia of Type Strains, Phase IV (KMG-IV): sequencing the most valuable type-strain genomes for metagenomic binning, comparative biology and taxonomic classification.</title>
        <authorList>
            <person name="Goeker M."/>
        </authorList>
    </citation>
    <scope>NUCLEOTIDE SEQUENCE [LARGE SCALE GENOMIC DNA]</scope>
    <source>
        <strain evidence="7 8">DSM 27568</strain>
    </source>
</reference>
<sequence length="295" mass="30657">MSRYAGLEMGGTKTIAVLGTPGAIIDRVEFPTTSPEETLAIAAHHIAAWHREASIRALGIASFGPVRLDTAARDFGTILDTPKPGWRGTRIVDAIAEVFGGPLQLDTDVNAAALAEARIGAGQGLHTLIYLTIGTGVGGGVLINGKPFHGVMHPEIGHMRLRRAADDSFAGICPFHGGCVEGLVSGPALQARFGVHPSTVALDDPRWGLVASDLAELFANLLCAFSPQRIIVGGGVSVHQPHLLRMAIDHLPERLGGYLGPVTGADLRSRIVPAQLGNDAGPTGSLYLAMAAAGD</sequence>
<evidence type="ECO:0000256" key="5">
    <source>
        <dbReference type="ARBA" id="ARBA00038887"/>
    </source>
</evidence>